<dbReference type="STRING" id="1254432.SCE1572_14745"/>
<feature type="compositionally biased region" description="Basic and acidic residues" evidence="1">
    <location>
        <begin position="1"/>
        <end position="24"/>
    </location>
</feature>
<accession>S4XUT5</accession>
<dbReference type="KEGG" id="scu:SCE1572_14745"/>
<name>S4XUT5_SORCE</name>
<evidence type="ECO:0000256" key="1">
    <source>
        <dbReference type="SAM" id="MobiDB-lite"/>
    </source>
</evidence>
<dbReference type="HOGENOM" id="CLU_3189123_0_0_7"/>
<proteinExistence type="predicted"/>
<dbReference type="Proteomes" id="UP000014803">
    <property type="component" value="Chromosome"/>
</dbReference>
<dbReference type="PATRIC" id="fig|1254432.3.peg.3317"/>
<dbReference type="EMBL" id="CP003969">
    <property type="protein sequence ID" value="AGP35670.1"/>
    <property type="molecule type" value="Genomic_DNA"/>
</dbReference>
<gene>
    <name evidence="2" type="ORF">SCE1572_14745</name>
</gene>
<feature type="region of interest" description="Disordered" evidence="1">
    <location>
        <begin position="1"/>
        <end position="46"/>
    </location>
</feature>
<reference evidence="2 3" key="1">
    <citation type="journal article" date="2013" name="Sci. Rep.">
        <title>Extraordinary expansion of a Sorangium cellulosum genome from an alkaline milieu.</title>
        <authorList>
            <person name="Han K."/>
            <person name="Li Z.F."/>
            <person name="Peng R."/>
            <person name="Zhu L.P."/>
            <person name="Zhou T."/>
            <person name="Wang L.G."/>
            <person name="Li S.G."/>
            <person name="Zhang X.B."/>
            <person name="Hu W."/>
            <person name="Wu Z.H."/>
            <person name="Qin N."/>
            <person name="Li Y.Z."/>
        </authorList>
    </citation>
    <scope>NUCLEOTIDE SEQUENCE [LARGE SCALE GENOMIC DNA]</scope>
    <source>
        <strain evidence="2 3">So0157-2</strain>
    </source>
</reference>
<protein>
    <submittedName>
        <fullName evidence="2">Uncharacterized protein</fullName>
    </submittedName>
</protein>
<dbReference type="AlphaFoldDB" id="S4XUT5"/>
<sequence length="46" mass="5164">MERNVVERHDERRGGRRHSEDGRARPSTAGASARKLALVSTSRALY</sequence>
<evidence type="ECO:0000313" key="3">
    <source>
        <dbReference type="Proteomes" id="UP000014803"/>
    </source>
</evidence>
<evidence type="ECO:0000313" key="2">
    <source>
        <dbReference type="EMBL" id="AGP35670.1"/>
    </source>
</evidence>
<organism evidence="2 3">
    <name type="scientific">Sorangium cellulosum So0157-2</name>
    <dbReference type="NCBI Taxonomy" id="1254432"/>
    <lineage>
        <taxon>Bacteria</taxon>
        <taxon>Pseudomonadati</taxon>
        <taxon>Myxococcota</taxon>
        <taxon>Polyangia</taxon>
        <taxon>Polyangiales</taxon>
        <taxon>Polyangiaceae</taxon>
        <taxon>Sorangium</taxon>
    </lineage>
</organism>